<dbReference type="Proteomes" id="UP001172159">
    <property type="component" value="Unassembled WGS sequence"/>
</dbReference>
<proteinExistence type="predicted"/>
<evidence type="ECO:0000313" key="2">
    <source>
        <dbReference type="EMBL" id="KAK0724024.1"/>
    </source>
</evidence>
<protein>
    <submittedName>
        <fullName evidence="2">Heterokaryon incompatibility protein-domain-containing protein</fullName>
    </submittedName>
</protein>
<dbReference type="Pfam" id="PF06985">
    <property type="entry name" value="HET"/>
    <property type="match status" value="1"/>
</dbReference>
<evidence type="ECO:0000259" key="1">
    <source>
        <dbReference type="Pfam" id="PF06985"/>
    </source>
</evidence>
<reference evidence="2" key="1">
    <citation type="submission" date="2023-06" db="EMBL/GenBank/DDBJ databases">
        <title>Genome-scale phylogeny and comparative genomics of the fungal order Sordariales.</title>
        <authorList>
            <consortium name="Lawrence Berkeley National Laboratory"/>
            <person name="Hensen N."/>
            <person name="Bonometti L."/>
            <person name="Westerberg I."/>
            <person name="Brannstrom I.O."/>
            <person name="Guillou S."/>
            <person name="Cros-Aarteil S."/>
            <person name="Calhoun S."/>
            <person name="Haridas S."/>
            <person name="Kuo A."/>
            <person name="Mondo S."/>
            <person name="Pangilinan J."/>
            <person name="Riley R."/>
            <person name="Labutti K."/>
            <person name="Andreopoulos B."/>
            <person name="Lipzen A."/>
            <person name="Chen C."/>
            <person name="Yanf M."/>
            <person name="Daum C."/>
            <person name="Ng V."/>
            <person name="Clum A."/>
            <person name="Steindorff A."/>
            <person name="Ohm R."/>
            <person name="Martin F."/>
            <person name="Silar P."/>
            <person name="Natvig D."/>
            <person name="Lalanne C."/>
            <person name="Gautier V."/>
            <person name="Ament-Velasquez S.L."/>
            <person name="Kruys A."/>
            <person name="Hutchinson M.I."/>
            <person name="Powell A.J."/>
            <person name="Barry K."/>
            <person name="Miller A.N."/>
            <person name="Grigoriev I.V."/>
            <person name="Debuchy R."/>
            <person name="Gladieux P."/>
            <person name="Thoren M.H."/>
            <person name="Johannesson H."/>
        </authorList>
    </citation>
    <scope>NUCLEOTIDE SEQUENCE</scope>
    <source>
        <strain evidence="2">CBS 540.89</strain>
    </source>
</reference>
<dbReference type="PANTHER" id="PTHR33112:SF8">
    <property type="entry name" value="HETEROKARYON INCOMPATIBILITY DOMAIN-CONTAINING PROTEIN"/>
    <property type="match status" value="1"/>
</dbReference>
<name>A0AA40E133_9PEZI</name>
<sequence>MFDVVKLSVALRLSFSVNGTILSTLQTWKQRLVIPSPETIDWSGFKLEGQRNIDILGLMNRSSSSMIRKLGRLFSQQHDVDRILPGRLVDLRKFSVSAPKKKARLIDTACIDFHVKAREHGFYSTLSYCWGDEKFYMVNEVNLESAHIELPYDDLPRTFQDAFQITKSLGINFLWIDALCILQGNVADWNRESAKMPYIYSRAAFCIAADSSDGANGGCFNKPGTERKEAGDSIKIRTTRSDGAESSLLVYKTNPLNSQPNAIQDGAVSLRGWTYQERILSPCILHYTSEQLFWECRHHYLAQDETVTWKTGHLTTLSARANLDYLTNNKSRSIISAWCREVIPEFSARMLTYPGDKLPALAGIARLYYGAIQVPYIAGIWLKDLGCGLGWNLDTQNPSGGTGQTRINSFSWISVDGPVVNNSKSAHLFGKNWLTIEDWNIQLESKHDPFGAVGPCSLTLKVLLKQATLAHSQHECVQCQHTWQIITADLPGKGDMEMGRPYMDTEEQARDVWCFPVAYSSSGSVVVLLVSPITPRDEGICRYRRIGILHTYYNVYRDYRDDSGMLHIPCRHCGALGVRQGATEFTQYLVTDDWFEGSAIDFCGQQDPGMGAKKKEIGMEQQWDERWAEWGQLSVSLYSTHAKLVSTDGQTPEVNRDKDINYNICNFTLSYSNSFNSFLISKPLKSLRKLYFDIKKKKIGL</sequence>
<accession>A0AA40E133</accession>
<dbReference type="InterPro" id="IPR010730">
    <property type="entry name" value="HET"/>
</dbReference>
<keyword evidence="3" id="KW-1185">Reference proteome</keyword>
<organism evidence="2 3">
    <name type="scientific">Apiosordaria backusii</name>
    <dbReference type="NCBI Taxonomy" id="314023"/>
    <lineage>
        <taxon>Eukaryota</taxon>
        <taxon>Fungi</taxon>
        <taxon>Dikarya</taxon>
        <taxon>Ascomycota</taxon>
        <taxon>Pezizomycotina</taxon>
        <taxon>Sordariomycetes</taxon>
        <taxon>Sordariomycetidae</taxon>
        <taxon>Sordariales</taxon>
        <taxon>Lasiosphaeriaceae</taxon>
        <taxon>Apiosordaria</taxon>
    </lineage>
</organism>
<comment type="caution">
    <text evidence="2">The sequence shown here is derived from an EMBL/GenBank/DDBJ whole genome shotgun (WGS) entry which is preliminary data.</text>
</comment>
<evidence type="ECO:0000313" key="3">
    <source>
        <dbReference type="Proteomes" id="UP001172159"/>
    </source>
</evidence>
<gene>
    <name evidence="2" type="ORF">B0T21DRAFT_351142</name>
</gene>
<feature type="domain" description="Heterokaryon incompatibility" evidence="1">
    <location>
        <begin position="123"/>
        <end position="277"/>
    </location>
</feature>
<dbReference type="PANTHER" id="PTHR33112">
    <property type="entry name" value="DOMAIN PROTEIN, PUTATIVE-RELATED"/>
    <property type="match status" value="1"/>
</dbReference>
<dbReference type="EMBL" id="JAUKTV010000011">
    <property type="protein sequence ID" value="KAK0724024.1"/>
    <property type="molecule type" value="Genomic_DNA"/>
</dbReference>
<dbReference type="AlphaFoldDB" id="A0AA40E133"/>